<evidence type="ECO:0000313" key="2">
    <source>
        <dbReference type="Proteomes" id="UP001419268"/>
    </source>
</evidence>
<dbReference type="GO" id="GO:0010104">
    <property type="term" value="P:regulation of ethylene-activated signaling pathway"/>
    <property type="evidence" value="ECO:0007669"/>
    <property type="project" value="TreeGrafter"/>
</dbReference>
<gene>
    <name evidence="1" type="ORF">Scep_000612</name>
</gene>
<dbReference type="Proteomes" id="UP001419268">
    <property type="component" value="Unassembled WGS sequence"/>
</dbReference>
<dbReference type="GO" id="GO:0009723">
    <property type="term" value="P:response to ethylene"/>
    <property type="evidence" value="ECO:0007669"/>
    <property type="project" value="TreeGrafter"/>
</dbReference>
<comment type="caution">
    <text evidence="1">The sequence shown here is derived from an EMBL/GenBank/DDBJ whole genome shotgun (WGS) entry which is preliminary data.</text>
</comment>
<sequence length="160" mass="18333">METHEDADNEMMLPTTMPQNMQIDPRSARFPCCIVWTPLPVLSWFIPFIGHIGICREDGVILDFAGPNFVCVDNFAFGSAARYFQINKVETEKGEEGRKLTTWDDALMEEHPRIPTPILQFVDLQLPFLFANNLRYGLRRIWEVECGEFGNSVFSSRVDG</sequence>
<accession>A0AAP0L703</accession>
<organism evidence="1 2">
    <name type="scientific">Stephania cephalantha</name>
    <dbReference type="NCBI Taxonomy" id="152367"/>
    <lineage>
        <taxon>Eukaryota</taxon>
        <taxon>Viridiplantae</taxon>
        <taxon>Streptophyta</taxon>
        <taxon>Embryophyta</taxon>
        <taxon>Tracheophyta</taxon>
        <taxon>Spermatophyta</taxon>
        <taxon>Magnoliopsida</taxon>
        <taxon>Ranunculales</taxon>
        <taxon>Menispermaceae</taxon>
        <taxon>Menispermoideae</taxon>
        <taxon>Cissampelideae</taxon>
        <taxon>Stephania</taxon>
    </lineage>
</organism>
<dbReference type="PANTHER" id="PTHR20921:SF0">
    <property type="entry name" value="TRANSMEMBRANE PROTEIN 222"/>
    <property type="match status" value="1"/>
</dbReference>
<dbReference type="Pfam" id="PF05608">
    <property type="entry name" value="RTE1"/>
    <property type="match status" value="1"/>
</dbReference>
<dbReference type="EMBL" id="JBBNAG010000001">
    <property type="protein sequence ID" value="KAK9165421.1"/>
    <property type="molecule type" value="Genomic_DNA"/>
</dbReference>
<reference evidence="1 2" key="1">
    <citation type="submission" date="2024-01" db="EMBL/GenBank/DDBJ databases">
        <title>Genome assemblies of Stephania.</title>
        <authorList>
            <person name="Yang L."/>
        </authorList>
    </citation>
    <scope>NUCLEOTIDE SEQUENCE [LARGE SCALE GENOMIC DNA]</scope>
    <source>
        <strain evidence="1">JXDWG</strain>
        <tissue evidence="1">Leaf</tissue>
    </source>
</reference>
<dbReference type="GO" id="GO:0005783">
    <property type="term" value="C:endoplasmic reticulum"/>
    <property type="evidence" value="ECO:0007669"/>
    <property type="project" value="TreeGrafter"/>
</dbReference>
<dbReference type="GO" id="GO:0005794">
    <property type="term" value="C:Golgi apparatus"/>
    <property type="evidence" value="ECO:0007669"/>
    <property type="project" value="TreeGrafter"/>
</dbReference>
<proteinExistence type="predicted"/>
<keyword evidence="2" id="KW-1185">Reference proteome</keyword>
<dbReference type="InterPro" id="IPR008496">
    <property type="entry name" value="TMEM222/RTE1"/>
</dbReference>
<name>A0AAP0L703_9MAGN</name>
<evidence type="ECO:0000313" key="1">
    <source>
        <dbReference type="EMBL" id="KAK9165421.1"/>
    </source>
</evidence>
<dbReference type="PANTHER" id="PTHR20921">
    <property type="entry name" value="TRANSMEMBRANE PROTEIN 222"/>
    <property type="match status" value="1"/>
</dbReference>
<protein>
    <submittedName>
        <fullName evidence="1">Uncharacterized protein</fullName>
    </submittedName>
</protein>
<dbReference type="AlphaFoldDB" id="A0AAP0L703"/>